<dbReference type="RefSeq" id="WP_149308459.1">
    <property type="nucleotide sequence ID" value="NZ_SRSD01000008.1"/>
</dbReference>
<dbReference type="AlphaFoldDB" id="A0A5A9X9U8"/>
<protein>
    <recommendedName>
        <fullName evidence="1">TnsA endonuclease N-terminal domain-containing protein</fullName>
    </recommendedName>
</protein>
<dbReference type="Gene3D" id="3.40.1350.10">
    <property type="match status" value="1"/>
</dbReference>
<accession>A0A5A9X9U8</accession>
<reference evidence="2 3" key="1">
    <citation type="submission" date="2019-04" db="EMBL/GenBank/DDBJ databases">
        <title>Geobacter ruber sp. nov., ferric-reducing bacteria isolated from paddy soil.</title>
        <authorList>
            <person name="Xu Z."/>
            <person name="Masuda Y."/>
            <person name="Itoh H."/>
            <person name="Senoo K."/>
        </authorList>
    </citation>
    <scope>NUCLEOTIDE SEQUENCE [LARGE SCALE GENOMIC DNA]</scope>
    <source>
        <strain evidence="2 3">Red88</strain>
    </source>
</reference>
<sequence>MRKSSKPTYELVRKWIKRGDGQGEGRAYRPFFHVRDVPSLGRSTMVHGLKTNRTHHYLSDIEFYHHICAEFCPDVVDIREQYALLPWEETQTIATQFGIIHPRYPGTQVPIVMTSDIVLTTTKNTLVVFCIKPSAVVDAASPSPRMLEKLSIEKEFWRRRGIAWTISTERRISLVRARNLTNLRISMVSRELDWLNGFIAEFVALFPLFWGPHKNLDQILADVGKELDLPVKECFCIFGRAVWLRLLTIDLEVPIDHFSPVRLIQS</sequence>
<dbReference type="InterPro" id="IPR011335">
    <property type="entry name" value="Restrct_endonuc-II-like"/>
</dbReference>
<dbReference type="Proteomes" id="UP000324298">
    <property type="component" value="Unassembled WGS sequence"/>
</dbReference>
<dbReference type="CDD" id="cd22362">
    <property type="entry name" value="TnsA_endonuclease-like"/>
    <property type="match status" value="1"/>
</dbReference>
<comment type="caution">
    <text evidence="2">The sequence shown here is derived from an EMBL/GenBank/DDBJ whole genome shotgun (WGS) entry which is preliminary data.</text>
</comment>
<evidence type="ECO:0000313" key="3">
    <source>
        <dbReference type="Proteomes" id="UP000324298"/>
    </source>
</evidence>
<dbReference type="OrthoDB" id="5291587at2"/>
<dbReference type="SUPFAM" id="SSF52980">
    <property type="entry name" value="Restriction endonuclease-like"/>
    <property type="match status" value="1"/>
</dbReference>
<dbReference type="InterPro" id="IPR011856">
    <property type="entry name" value="tRNA_endonuc-like_dom_sf"/>
</dbReference>
<dbReference type="Pfam" id="PF08722">
    <property type="entry name" value="Tn7_TnsA-like_N"/>
    <property type="match status" value="1"/>
</dbReference>
<evidence type="ECO:0000259" key="1">
    <source>
        <dbReference type="Pfam" id="PF08722"/>
    </source>
</evidence>
<proteinExistence type="predicted"/>
<name>A0A5A9X9U8_9BACT</name>
<dbReference type="InterPro" id="IPR014833">
    <property type="entry name" value="TnsA_N"/>
</dbReference>
<dbReference type="GO" id="GO:0003676">
    <property type="term" value="F:nucleic acid binding"/>
    <property type="evidence" value="ECO:0007669"/>
    <property type="project" value="InterPro"/>
</dbReference>
<feature type="domain" description="TnsA endonuclease N-terminal" evidence="1">
    <location>
        <begin position="73"/>
        <end position="169"/>
    </location>
</feature>
<evidence type="ECO:0000313" key="2">
    <source>
        <dbReference type="EMBL" id="KAA0889837.1"/>
    </source>
</evidence>
<gene>
    <name evidence="2" type="ORF">ET418_13780</name>
</gene>
<dbReference type="EMBL" id="SRSD01000008">
    <property type="protein sequence ID" value="KAA0889837.1"/>
    <property type="molecule type" value="Genomic_DNA"/>
</dbReference>
<organism evidence="2 3">
    <name type="scientific">Oryzomonas rubra</name>
    <dbReference type="NCBI Taxonomy" id="2509454"/>
    <lineage>
        <taxon>Bacteria</taxon>
        <taxon>Pseudomonadati</taxon>
        <taxon>Thermodesulfobacteriota</taxon>
        <taxon>Desulfuromonadia</taxon>
        <taxon>Geobacterales</taxon>
        <taxon>Geobacteraceae</taxon>
        <taxon>Oryzomonas</taxon>
    </lineage>
</organism>
<keyword evidence="3" id="KW-1185">Reference proteome</keyword>